<name>A0A8A4TJR8_SULCO</name>
<accession>A0A8A4TJR8</accession>
<dbReference type="RefSeq" id="WP_237379465.1">
    <property type="nucleotide sequence ID" value="NZ_CP071793.1"/>
</dbReference>
<sequence length="183" mass="20932">MIAVIFLVVASYPMREVTVGGFEVKSWPVRNKGSKMTRKLFIVNPEDCPIKIVDAEYRILCTDRSALLIGKFSLKTKTDIHAYRLKLLGFNPFGELISGYYGDKWVFLSSGQQVTEKMTWDDSQNETVIMLVGVVFVERARLADGSIWKIDHGKLVQTISDLNLEKKTEKKKRDELEKRSQVL</sequence>
<proteinExistence type="predicted"/>
<evidence type="ECO:0000313" key="1">
    <source>
        <dbReference type="EMBL" id="QTD49833.1"/>
    </source>
</evidence>
<dbReference type="AlphaFoldDB" id="A0A8A4TJR8"/>
<reference evidence="1" key="1">
    <citation type="submission" date="2021-03" db="EMBL/GenBank/DDBJ databases">
        <title>Acanthopleuribacteraceae sp. M133.</title>
        <authorList>
            <person name="Wang G."/>
        </authorList>
    </citation>
    <scope>NUCLEOTIDE SEQUENCE</scope>
    <source>
        <strain evidence="1">M133</strain>
    </source>
</reference>
<protein>
    <submittedName>
        <fullName evidence="1">Uncharacterized protein</fullName>
    </submittedName>
</protein>
<keyword evidence="2" id="KW-1185">Reference proteome</keyword>
<evidence type="ECO:0000313" key="2">
    <source>
        <dbReference type="Proteomes" id="UP000663929"/>
    </source>
</evidence>
<dbReference type="EMBL" id="CP071793">
    <property type="protein sequence ID" value="QTD49833.1"/>
    <property type="molecule type" value="Genomic_DNA"/>
</dbReference>
<dbReference type="KEGG" id="scor:J3U87_29985"/>
<dbReference type="Proteomes" id="UP000663929">
    <property type="component" value="Chromosome"/>
</dbReference>
<gene>
    <name evidence="1" type="ORF">J3U87_29985</name>
</gene>
<organism evidence="1 2">
    <name type="scientific">Sulfidibacter corallicola</name>
    <dbReference type="NCBI Taxonomy" id="2818388"/>
    <lineage>
        <taxon>Bacteria</taxon>
        <taxon>Pseudomonadati</taxon>
        <taxon>Acidobacteriota</taxon>
        <taxon>Holophagae</taxon>
        <taxon>Acanthopleuribacterales</taxon>
        <taxon>Acanthopleuribacteraceae</taxon>
        <taxon>Sulfidibacter</taxon>
    </lineage>
</organism>